<name>M3A5R1_9PROT</name>
<evidence type="ECO:0008006" key="4">
    <source>
        <dbReference type="Google" id="ProtNLM"/>
    </source>
</evidence>
<dbReference type="GO" id="GO:0005737">
    <property type="term" value="C:cytoplasm"/>
    <property type="evidence" value="ECO:0007669"/>
    <property type="project" value="TreeGrafter"/>
</dbReference>
<comment type="similarity">
    <text evidence="1">Belongs to the MYG1 family.</text>
</comment>
<gene>
    <name evidence="2" type="ORF">H261_20033</name>
</gene>
<evidence type="ECO:0000256" key="1">
    <source>
        <dbReference type="ARBA" id="ARBA00010105"/>
    </source>
</evidence>
<reference evidence="2 3" key="1">
    <citation type="journal article" date="2014" name="Genome Announc.">
        <title>Draft Genome Sequence of Magnetospirillum sp. Strain SO-1, a Freshwater Magnetotactic Bacterium Isolated from the Ol'khovka River, Russia.</title>
        <authorList>
            <person name="Grouzdev D.S."/>
            <person name="Dziuba M.V."/>
            <person name="Sukhacheva M.S."/>
            <person name="Mardanov A.V."/>
            <person name="Beletskiy A.V."/>
            <person name="Kuznetsov B.B."/>
            <person name="Skryabin K.G."/>
        </authorList>
    </citation>
    <scope>NUCLEOTIDE SEQUENCE [LARGE SCALE GENOMIC DNA]</scope>
    <source>
        <strain evidence="2 3">SO-1</strain>
    </source>
</reference>
<dbReference type="RefSeq" id="WP_008621146.1">
    <property type="nucleotide sequence ID" value="NZ_AONQ01000081.1"/>
</dbReference>
<dbReference type="InterPro" id="IPR003226">
    <property type="entry name" value="MYG1_exonuclease"/>
</dbReference>
<dbReference type="PATRIC" id="fig|1244869.3.peg.3987"/>
<evidence type="ECO:0000313" key="2">
    <source>
        <dbReference type="EMBL" id="EME68128.1"/>
    </source>
</evidence>
<evidence type="ECO:0000313" key="3">
    <source>
        <dbReference type="Proteomes" id="UP000011744"/>
    </source>
</evidence>
<sequence>MLKVATHNGTFHADDVFAFAILRAAAGGRIELARSRDRQDWDAAAVVFDVGGIYDREARRYDHHMRDKPLRPNGEPYSSAGLVWRDFGAAVIGHMLPEAPADAIARMVERVDAGLVRDVDLMDNGAMTPNPGHFSTVIEAFNATFVEDGRDENAAFLQAADIAALVLERACARAYAAVRAEAVVAEAARCAEDARIVVLDSRIPWEDAIHDLGLDAALYVVRPAGAAWTCSAVPPERGSFAQRHPLPEAWGGLRDADFAALTGISDATFCHPALFVCGAQSREGAVALARLAAG</sequence>
<dbReference type="AlphaFoldDB" id="M3A5R1"/>
<dbReference type="Proteomes" id="UP000011744">
    <property type="component" value="Unassembled WGS sequence"/>
</dbReference>
<dbReference type="PANTHER" id="PTHR11215:SF1">
    <property type="entry name" value="MYG1 EXONUCLEASE"/>
    <property type="match status" value="1"/>
</dbReference>
<dbReference type="EMBL" id="AONQ01000081">
    <property type="protein sequence ID" value="EME68128.1"/>
    <property type="molecule type" value="Genomic_DNA"/>
</dbReference>
<accession>M3A5R1</accession>
<dbReference type="OrthoDB" id="183622at2"/>
<dbReference type="Pfam" id="PF03690">
    <property type="entry name" value="MYG1_exonuc"/>
    <property type="match status" value="1"/>
</dbReference>
<organism evidence="2 3">
    <name type="scientific">Paramagnetospirillum caucaseum</name>
    <dbReference type="NCBI Taxonomy" id="1244869"/>
    <lineage>
        <taxon>Bacteria</taxon>
        <taxon>Pseudomonadati</taxon>
        <taxon>Pseudomonadota</taxon>
        <taxon>Alphaproteobacteria</taxon>
        <taxon>Rhodospirillales</taxon>
        <taxon>Magnetospirillaceae</taxon>
        <taxon>Paramagnetospirillum</taxon>
    </lineage>
</organism>
<dbReference type="STRING" id="1244869.H261_20033"/>
<proteinExistence type="inferred from homology"/>
<dbReference type="eggNOG" id="COG4286">
    <property type="taxonomic scope" value="Bacteria"/>
</dbReference>
<comment type="caution">
    <text evidence="2">The sequence shown here is derived from an EMBL/GenBank/DDBJ whole genome shotgun (WGS) entry which is preliminary data.</text>
</comment>
<dbReference type="PANTHER" id="PTHR11215">
    <property type="entry name" value="METAL DEPENDENT HYDROLASE - RELATED"/>
    <property type="match status" value="1"/>
</dbReference>
<keyword evidence="3" id="KW-1185">Reference proteome</keyword>
<protein>
    <recommendedName>
        <fullName evidence="4">Metal-dependent hydrolase</fullName>
    </recommendedName>
</protein>